<evidence type="ECO:0000313" key="3">
    <source>
        <dbReference type="Proteomes" id="UP001633002"/>
    </source>
</evidence>
<keyword evidence="3" id="KW-1185">Reference proteome</keyword>
<organism evidence="2 3">
    <name type="scientific">Riccia sorocarpa</name>
    <dbReference type="NCBI Taxonomy" id="122646"/>
    <lineage>
        <taxon>Eukaryota</taxon>
        <taxon>Viridiplantae</taxon>
        <taxon>Streptophyta</taxon>
        <taxon>Embryophyta</taxon>
        <taxon>Marchantiophyta</taxon>
        <taxon>Marchantiopsida</taxon>
        <taxon>Marchantiidae</taxon>
        <taxon>Marchantiales</taxon>
        <taxon>Ricciaceae</taxon>
        <taxon>Riccia</taxon>
    </lineage>
</organism>
<comment type="caution">
    <text evidence="2">The sequence shown here is derived from an EMBL/GenBank/DDBJ whole genome shotgun (WGS) entry which is preliminary data.</text>
</comment>
<name>A0ABD3GL32_9MARC</name>
<reference evidence="2 3" key="1">
    <citation type="submission" date="2024-09" db="EMBL/GenBank/DDBJ databases">
        <title>Chromosome-scale assembly of Riccia sorocarpa.</title>
        <authorList>
            <person name="Paukszto L."/>
        </authorList>
    </citation>
    <scope>NUCLEOTIDE SEQUENCE [LARGE SCALE GENOMIC DNA]</scope>
    <source>
        <strain evidence="2">LP-2024</strain>
        <tissue evidence="2">Aerial parts of the thallus</tissue>
    </source>
</reference>
<evidence type="ECO:0000313" key="2">
    <source>
        <dbReference type="EMBL" id="KAL3679905.1"/>
    </source>
</evidence>
<dbReference type="EMBL" id="JBJQOH010000007">
    <property type="protein sequence ID" value="KAL3679905.1"/>
    <property type="molecule type" value="Genomic_DNA"/>
</dbReference>
<evidence type="ECO:0000256" key="1">
    <source>
        <dbReference type="SAM" id="MobiDB-lite"/>
    </source>
</evidence>
<dbReference type="AlphaFoldDB" id="A0ABD3GL32"/>
<accession>A0ABD3GL32</accession>
<dbReference type="Proteomes" id="UP001633002">
    <property type="component" value="Unassembled WGS sequence"/>
</dbReference>
<gene>
    <name evidence="2" type="ORF">R1sor_022861</name>
</gene>
<feature type="compositionally biased region" description="Basic and acidic residues" evidence="1">
    <location>
        <begin position="195"/>
        <end position="209"/>
    </location>
</feature>
<feature type="region of interest" description="Disordered" evidence="1">
    <location>
        <begin position="195"/>
        <end position="229"/>
    </location>
</feature>
<sequence length="229" mass="25807">MTGTGHKTRRNKYRFVRLVVLSHRTFKKSVRPEGRATQGGMMDMVLVASAAPISGRPKRRLSSRNTNASCYGATVANGAYATVANILRELLELERMIPAANVLEIVWKQHFLVRKVEAANIEVAENFRTPLPTALDDNRDRVHETLDDNRRVVLEVNCARCAELFIARKTKFNPQIHGNWVSRNHNRNSIIFKAEHSTTDEKPDAHSAEEQGPPSDVGMQRTNKGNKKI</sequence>
<protein>
    <submittedName>
        <fullName evidence="2">Uncharacterized protein</fullName>
    </submittedName>
</protein>
<proteinExistence type="predicted"/>